<dbReference type="AlphaFoldDB" id="A0A382GCD6"/>
<evidence type="ECO:0000256" key="1">
    <source>
        <dbReference type="ARBA" id="ARBA00001947"/>
    </source>
</evidence>
<evidence type="ECO:0000259" key="5">
    <source>
        <dbReference type="SMART" id="SM00849"/>
    </source>
</evidence>
<sequence length="213" mass="23525">MQIECLTVGAFQSNCYLLIEERDRSAYIIDPGDEPDRLLDWVGHMGVSIDGIILTHAHLDHIMAVRRIKEAFKVDIFLHQEDLFIYDQMVERAAEFGWSVEPTLPVDRYIAENDIFNLDGIQVSVLHTPGHSPGGLSLFIDGTPGVVFSGDALFAGSVGRTDLSGGDYQTLIDSISKKLLTLVPDTVVYPGHGPSTTIERERLTNPFLKGIIS</sequence>
<feature type="domain" description="Metallo-beta-lactamase" evidence="5">
    <location>
        <begin position="12"/>
        <end position="192"/>
    </location>
</feature>
<reference evidence="6" key="1">
    <citation type="submission" date="2018-05" db="EMBL/GenBank/DDBJ databases">
        <authorList>
            <person name="Lanie J.A."/>
            <person name="Ng W.-L."/>
            <person name="Kazmierczak K.M."/>
            <person name="Andrzejewski T.M."/>
            <person name="Davidsen T.M."/>
            <person name="Wayne K.J."/>
            <person name="Tettelin H."/>
            <person name="Glass J.I."/>
            <person name="Rusch D."/>
            <person name="Podicherti R."/>
            <person name="Tsui H.-C.T."/>
            <person name="Winkler M.E."/>
        </authorList>
    </citation>
    <scope>NUCLEOTIDE SEQUENCE</scope>
</reference>
<evidence type="ECO:0000256" key="2">
    <source>
        <dbReference type="ARBA" id="ARBA00022723"/>
    </source>
</evidence>
<dbReference type="SMART" id="SM00849">
    <property type="entry name" value="Lactamase_B"/>
    <property type="match status" value="1"/>
</dbReference>
<dbReference type="SUPFAM" id="SSF56281">
    <property type="entry name" value="Metallo-hydrolase/oxidoreductase"/>
    <property type="match status" value="1"/>
</dbReference>
<dbReference type="PANTHER" id="PTHR46233:SF3">
    <property type="entry name" value="HYDROXYACYLGLUTATHIONE HYDROLASE GLOC"/>
    <property type="match status" value="1"/>
</dbReference>
<protein>
    <recommendedName>
        <fullName evidence="5">Metallo-beta-lactamase domain-containing protein</fullName>
    </recommendedName>
</protein>
<dbReference type="Gene3D" id="3.60.15.10">
    <property type="entry name" value="Ribonuclease Z/Hydroxyacylglutathione hydrolase-like"/>
    <property type="match status" value="1"/>
</dbReference>
<proteinExistence type="predicted"/>
<comment type="cofactor">
    <cofactor evidence="1">
        <name>Zn(2+)</name>
        <dbReference type="ChEBI" id="CHEBI:29105"/>
    </cofactor>
</comment>
<keyword evidence="4" id="KW-0862">Zinc</keyword>
<keyword evidence="3" id="KW-0378">Hydrolase</keyword>
<keyword evidence="2" id="KW-0479">Metal-binding</keyword>
<evidence type="ECO:0000313" key="6">
    <source>
        <dbReference type="EMBL" id="SVB71851.1"/>
    </source>
</evidence>
<evidence type="ECO:0000256" key="4">
    <source>
        <dbReference type="ARBA" id="ARBA00022833"/>
    </source>
</evidence>
<dbReference type="InterPro" id="IPR051453">
    <property type="entry name" value="MBL_Glyoxalase_II"/>
</dbReference>
<accession>A0A382GCD6</accession>
<name>A0A382GCD6_9ZZZZ</name>
<dbReference type="InterPro" id="IPR036866">
    <property type="entry name" value="RibonucZ/Hydroxyglut_hydro"/>
</dbReference>
<dbReference type="PANTHER" id="PTHR46233">
    <property type="entry name" value="HYDROXYACYLGLUTATHIONE HYDROLASE GLOC"/>
    <property type="match status" value="1"/>
</dbReference>
<organism evidence="6">
    <name type="scientific">marine metagenome</name>
    <dbReference type="NCBI Taxonomy" id="408172"/>
    <lineage>
        <taxon>unclassified sequences</taxon>
        <taxon>metagenomes</taxon>
        <taxon>ecological metagenomes</taxon>
    </lineage>
</organism>
<gene>
    <name evidence="6" type="ORF">METZ01_LOCUS224705</name>
</gene>
<dbReference type="GO" id="GO:0046872">
    <property type="term" value="F:metal ion binding"/>
    <property type="evidence" value="ECO:0007669"/>
    <property type="project" value="UniProtKB-KW"/>
</dbReference>
<dbReference type="InterPro" id="IPR001279">
    <property type="entry name" value="Metallo-B-lactamas"/>
</dbReference>
<dbReference type="EMBL" id="UINC01054307">
    <property type="protein sequence ID" value="SVB71851.1"/>
    <property type="molecule type" value="Genomic_DNA"/>
</dbReference>
<evidence type="ECO:0000256" key="3">
    <source>
        <dbReference type="ARBA" id="ARBA00022801"/>
    </source>
</evidence>
<dbReference type="GO" id="GO:0016787">
    <property type="term" value="F:hydrolase activity"/>
    <property type="evidence" value="ECO:0007669"/>
    <property type="project" value="UniProtKB-KW"/>
</dbReference>
<dbReference type="Pfam" id="PF00753">
    <property type="entry name" value="Lactamase_B"/>
    <property type="match status" value="1"/>
</dbReference>